<sequence length="166" mass="19213">MTDYSGNWQSVYPLLQDGTLDPVWDYKAKSKKDMTAAEYKKYYTAGYKTDVESIKIDGKKHQMTFVRNGKSQTFTYKYAGYKILTYKKVIVEYVISLKLRKKMLVNSNISNLVTMVLNRIKLNTSISSGVQKAKKNYLRKWKTGQHTSQLKCLDVKLPKTLCLINI</sequence>
<keyword evidence="1" id="KW-0732">Signal</keyword>
<dbReference type="Pfam" id="PF09223">
    <property type="entry name" value="ZinT"/>
    <property type="match status" value="1"/>
</dbReference>
<evidence type="ECO:0000259" key="3">
    <source>
        <dbReference type="Pfam" id="PF09223"/>
    </source>
</evidence>
<dbReference type="AlphaFoldDB" id="A0A8B4RAN3"/>
<dbReference type="InterPro" id="IPR012674">
    <property type="entry name" value="Calycin"/>
</dbReference>
<evidence type="ECO:0000313" key="4">
    <source>
        <dbReference type="EMBL" id="SUN10770.1"/>
    </source>
</evidence>
<dbReference type="Proteomes" id="UP000254076">
    <property type="component" value="Unassembled WGS sequence"/>
</dbReference>
<gene>
    <name evidence="4" type="primary">zinT</name>
    <name evidence="4" type="ORF">NCTC8185_00015</name>
</gene>
<keyword evidence="4" id="KW-0449">Lipoprotein</keyword>
<dbReference type="EMBL" id="UHEQ01000001">
    <property type="protein sequence ID" value="SUN10770.1"/>
    <property type="molecule type" value="Genomic_DNA"/>
</dbReference>
<evidence type="ECO:0000256" key="2">
    <source>
        <dbReference type="ARBA" id="ARBA00022833"/>
    </source>
</evidence>
<dbReference type="InterPro" id="IPR015304">
    <property type="entry name" value="ZinT_dom"/>
</dbReference>
<protein>
    <submittedName>
        <fullName evidence="4">Candidate zinc-binding lipoprotein ZinT</fullName>
    </submittedName>
</protein>
<evidence type="ECO:0000256" key="1">
    <source>
        <dbReference type="ARBA" id="ARBA00022729"/>
    </source>
</evidence>
<proteinExistence type="predicted"/>
<dbReference type="GO" id="GO:0008270">
    <property type="term" value="F:zinc ion binding"/>
    <property type="evidence" value="ECO:0007669"/>
    <property type="project" value="InterPro"/>
</dbReference>
<reference evidence="4 5" key="1">
    <citation type="submission" date="2018-06" db="EMBL/GenBank/DDBJ databases">
        <authorList>
            <consortium name="Pathogen Informatics"/>
            <person name="Doyle S."/>
        </authorList>
    </citation>
    <scope>NUCLEOTIDE SEQUENCE [LARGE SCALE GENOMIC DNA]</scope>
    <source>
        <strain evidence="4 5">NCTC8185</strain>
    </source>
</reference>
<organism evidence="4 5">
    <name type="scientific">Streptococcus agalactiae</name>
    <dbReference type="NCBI Taxonomy" id="1311"/>
    <lineage>
        <taxon>Bacteria</taxon>
        <taxon>Bacillati</taxon>
        <taxon>Bacillota</taxon>
        <taxon>Bacilli</taxon>
        <taxon>Lactobacillales</taxon>
        <taxon>Streptococcaceae</taxon>
        <taxon>Streptococcus</taxon>
    </lineage>
</organism>
<comment type="caution">
    <text evidence="4">The sequence shown here is derived from an EMBL/GenBank/DDBJ whole genome shotgun (WGS) entry which is preliminary data.</text>
</comment>
<feature type="domain" description="ZinT" evidence="3">
    <location>
        <begin position="1"/>
        <end position="88"/>
    </location>
</feature>
<name>A0A8B4RAN3_STRAG</name>
<evidence type="ECO:0000313" key="5">
    <source>
        <dbReference type="Proteomes" id="UP000254076"/>
    </source>
</evidence>
<dbReference type="Gene3D" id="2.40.128.20">
    <property type="match status" value="1"/>
</dbReference>
<dbReference type="SUPFAM" id="SSF50814">
    <property type="entry name" value="Lipocalins"/>
    <property type="match status" value="1"/>
</dbReference>
<accession>A0A8B4RAN3</accession>
<keyword evidence="2" id="KW-0862">Zinc</keyword>